<proteinExistence type="predicted"/>
<organism evidence="2 3">
    <name type="scientific">Nemorincola caseinilytica</name>
    <dbReference type="NCBI Taxonomy" id="2054315"/>
    <lineage>
        <taxon>Bacteria</taxon>
        <taxon>Pseudomonadati</taxon>
        <taxon>Bacteroidota</taxon>
        <taxon>Chitinophagia</taxon>
        <taxon>Chitinophagales</taxon>
        <taxon>Chitinophagaceae</taxon>
        <taxon>Nemorincola</taxon>
    </lineage>
</organism>
<feature type="signal peptide" evidence="1">
    <location>
        <begin position="1"/>
        <end position="19"/>
    </location>
</feature>
<evidence type="ECO:0000256" key="1">
    <source>
        <dbReference type="SAM" id="SignalP"/>
    </source>
</evidence>
<evidence type="ECO:0000313" key="3">
    <source>
        <dbReference type="Proteomes" id="UP001500067"/>
    </source>
</evidence>
<gene>
    <name evidence="2" type="ORF">GCM10023093_30720</name>
</gene>
<sequence>MRPIIYTLCFLVCSVGHMAAQAGSQPDTANKLRREIGIGFGLLSLDQVRGITMEAGLYSSRKDLPVRMTGALFLTYRHYLSGMFAVAVCVGMDNQVGYLNAENGTRLGSYKREVYTAAAEFFWVYEQDLDEPWPATVYGLAGIGYTGGHSYFGYYPQFSNNYTIPYNARISHFNVQVTPVAVRFGRRIGVFFELGYGYKGLVCGGISYFPGRGSIIAVEEK</sequence>
<comment type="caution">
    <text evidence="2">The sequence shown here is derived from an EMBL/GenBank/DDBJ whole genome shotgun (WGS) entry which is preliminary data.</text>
</comment>
<name>A0ABP8NRY8_9BACT</name>
<accession>A0ABP8NRY8</accession>
<keyword evidence="1" id="KW-0732">Signal</keyword>
<reference evidence="3" key="1">
    <citation type="journal article" date="2019" name="Int. J. Syst. Evol. Microbiol.">
        <title>The Global Catalogue of Microorganisms (GCM) 10K type strain sequencing project: providing services to taxonomists for standard genome sequencing and annotation.</title>
        <authorList>
            <consortium name="The Broad Institute Genomics Platform"/>
            <consortium name="The Broad Institute Genome Sequencing Center for Infectious Disease"/>
            <person name="Wu L."/>
            <person name="Ma J."/>
        </authorList>
    </citation>
    <scope>NUCLEOTIDE SEQUENCE [LARGE SCALE GENOMIC DNA]</scope>
    <source>
        <strain evidence="3">JCM 32105</strain>
    </source>
</reference>
<dbReference type="EMBL" id="BAABFA010000024">
    <property type="protein sequence ID" value="GAA4470123.1"/>
    <property type="molecule type" value="Genomic_DNA"/>
</dbReference>
<dbReference type="Proteomes" id="UP001500067">
    <property type="component" value="Unassembled WGS sequence"/>
</dbReference>
<keyword evidence="3" id="KW-1185">Reference proteome</keyword>
<protein>
    <submittedName>
        <fullName evidence="2">Uncharacterized protein</fullName>
    </submittedName>
</protein>
<evidence type="ECO:0000313" key="2">
    <source>
        <dbReference type="EMBL" id="GAA4470123.1"/>
    </source>
</evidence>
<dbReference type="RefSeq" id="WP_345085247.1">
    <property type="nucleotide sequence ID" value="NZ_BAABFA010000024.1"/>
</dbReference>
<feature type="chain" id="PRO_5046650886" evidence="1">
    <location>
        <begin position="20"/>
        <end position="221"/>
    </location>
</feature>